<proteinExistence type="predicted"/>
<dbReference type="RefSeq" id="XP_067181363.1">
    <property type="nucleotide sequence ID" value="XM_067325158.1"/>
</dbReference>
<dbReference type="OrthoDB" id="268172at2759"/>
<reference evidence="3" key="2">
    <citation type="journal article" date="2021" name="Sci. Data">
        <title>Chromosome-scale genome sequencing, assembly and annotation of six genomes from subfamily Leishmaniinae.</title>
        <authorList>
            <person name="Almutairi H."/>
            <person name="Urbaniak M.D."/>
            <person name="Bates M.D."/>
            <person name="Jariyapan N."/>
            <person name="Kwakye-Nuako G."/>
            <person name="Thomaz Soccol V."/>
            <person name="Al-Salem W.S."/>
            <person name="Dillon R.J."/>
            <person name="Bates P.A."/>
            <person name="Gatherer D."/>
        </authorList>
    </citation>
    <scope>NUCLEOTIDE SEQUENCE [LARGE SCALE GENOMIC DNA]</scope>
</reference>
<name>A0A836KTZ5_9TRYP</name>
<dbReference type="GeneID" id="92517670"/>
<gene>
    <name evidence="1" type="ORF">LSCM1_07802</name>
    <name evidence="2" type="ORF">LSCM1_07806</name>
</gene>
<dbReference type="Proteomes" id="UP000673552">
    <property type="component" value="Unassembled WGS sequence"/>
</dbReference>
<evidence type="ECO:0000313" key="2">
    <source>
        <dbReference type="EMBL" id="KAG5487133.1"/>
    </source>
</evidence>
<keyword evidence="3" id="KW-1185">Reference proteome</keyword>
<comment type="caution">
    <text evidence="1">The sequence shown here is derived from an EMBL/GenBank/DDBJ whole genome shotgun (WGS) entry which is preliminary data.</text>
</comment>
<reference evidence="3" key="1">
    <citation type="journal article" date="2021" name="Microbiol. Resour. Announc.">
        <title>LGAAP: Leishmaniinae Genome Assembly and Annotation Pipeline.</title>
        <authorList>
            <person name="Almutairi H."/>
            <person name="Urbaniak M.D."/>
            <person name="Bates M.D."/>
            <person name="Jariyapan N."/>
            <person name="Kwakye-Nuako G."/>
            <person name="Thomaz-Soccol V."/>
            <person name="Al-Salem W.S."/>
            <person name="Dillon R.J."/>
            <person name="Bates P.A."/>
            <person name="Gatherer D."/>
        </authorList>
    </citation>
    <scope>NUCLEOTIDE SEQUENCE [LARGE SCALE GENOMIC DNA]</scope>
</reference>
<dbReference type="AlphaFoldDB" id="A0A836KTZ5"/>
<dbReference type="EMBL" id="JAFEUZ010000005">
    <property type="protein sequence ID" value="KAG5487129.1"/>
    <property type="molecule type" value="Genomic_DNA"/>
</dbReference>
<protein>
    <submittedName>
        <fullName evidence="1">Uncharacterized protein</fullName>
    </submittedName>
</protein>
<organism evidence="1 3">
    <name type="scientific">Leishmania martiniquensis</name>
    <dbReference type="NCBI Taxonomy" id="1580590"/>
    <lineage>
        <taxon>Eukaryota</taxon>
        <taxon>Discoba</taxon>
        <taxon>Euglenozoa</taxon>
        <taxon>Kinetoplastea</taxon>
        <taxon>Metakinetoplastina</taxon>
        <taxon>Trypanosomatida</taxon>
        <taxon>Trypanosomatidae</taxon>
        <taxon>Leishmaniinae</taxon>
        <taxon>Leishmania</taxon>
    </lineage>
</organism>
<accession>A0A836KTZ5</accession>
<evidence type="ECO:0000313" key="1">
    <source>
        <dbReference type="EMBL" id="KAG5487129.1"/>
    </source>
</evidence>
<sequence length="90" mass="9975">MLGVRPRVAAVLTHVRVPSALRFGGHRARVRARGVMLGVPRARLTHRRAPRFPLRISCVRSSPVGAMTSPQPTMRYTLPARVRKAATRSL</sequence>
<reference evidence="1" key="3">
    <citation type="submission" date="2021-03" db="EMBL/GenBank/DDBJ databases">
        <title>Leishmania (Mundinia) martiniquensis Genome sequencing and assembly.</title>
        <authorList>
            <person name="Almutairi H."/>
            <person name="Gatherer D."/>
        </authorList>
    </citation>
    <scope>NUCLEOTIDE SEQUENCE</scope>
    <source>
        <strain evidence="1">LSCM1</strain>
    </source>
</reference>
<dbReference type="EMBL" id="JAFEUZ010000005">
    <property type="protein sequence ID" value="KAG5487133.1"/>
    <property type="molecule type" value="Genomic_DNA"/>
</dbReference>
<evidence type="ECO:0000313" key="3">
    <source>
        <dbReference type="Proteomes" id="UP000673552"/>
    </source>
</evidence>
<dbReference type="KEGG" id="lmat:92517670"/>